<evidence type="ECO:0000313" key="1">
    <source>
        <dbReference type="EMBL" id="KAF2883599.1"/>
    </source>
</evidence>
<dbReference type="Proteomes" id="UP000801492">
    <property type="component" value="Unassembled WGS sequence"/>
</dbReference>
<protein>
    <submittedName>
        <fullName evidence="1">Uncharacterized protein</fullName>
    </submittedName>
</protein>
<proteinExistence type="predicted"/>
<dbReference type="EMBL" id="VTPC01090346">
    <property type="protein sequence ID" value="KAF2883599.1"/>
    <property type="molecule type" value="Genomic_DNA"/>
</dbReference>
<reference evidence="1" key="1">
    <citation type="submission" date="2019-08" db="EMBL/GenBank/DDBJ databases">
        <title>The genome of the North American firefly Photinus pyralis.</title>
        <authorList>
            <consortium name="Photinus pyralis genome working group"/>
            <person name="Fallon T.R."/>
            <person name="Sander Lower S.E."/>
            <person name="Weng J.-K."/>
        </authorList>
    </citation>
    <scope>NUCLEOTIDE SEQUENCE</scope>
    <source>
        <strain evidence="1">TRF0915ILg1</strain>
        <tissue evidence="1">Whole body</tissue>
    </source>
</reference>
<comment type="caution">
    <text evidence="1">The sequence shown here is derived from an EMBL/GenBank/DDBJ whole genome shotgun (WGS) entry which is preliminary data.</text>
</comment>
<dbReference type="AlphaFoldDB" id="A0A8K0CAE1"/>
<dbReference type="OrthoDB" id="6818577at2759"/>
<keyword evidence="2" id="KW-1185">Reference proteome</keyword>
<gene>
    <name evidence="1" type="ORF">ILUMI_22566</name>
</gene>
<name>A0A8K0CAE1_IGNLU</name>
<evidence type="ECO:0000313" key="2">
    <source>
        <dbReference type="Proteomes" id="UP000801492"/>
    </source>
</evidence>
<organism evidence="1 2">
    <name type="scientific">Ignelater luminosus</name>
    <name type="common">Cucubano</name>
    <name type="synonym">Pyrophorus luminosus</name>
    <dbReference type="NCBI Taxonomy" id="2038154"/>
    <lineage>
        <taxon>Eukaryota</taxon>
        <taxon>Metazoa</taxon>
        <taxon>Ecdysozoa</taxon>
        <taxon>Arthropoda</taxon>
        <taxon>Hexapoda</taxon>
        <taxon>Insecta</taxon>
        <taxon>Pterygota</taxon>
        <taxon>Neoptera</taxon>
        <taxon>Endopterygota</taxon>
        <taxon>Coleoptera</taxon>
        <taxon>Polyphaga</taxon>
        <taxon>Elateriformia</taxon>
        <taxon>Elateroidea</taxon>
        <taxon>Elateridae</taxon>
        <taxon>Agrypninae</taxon>
        <taxon>Pyrophorini</taxon>
        <taxon>Ignelater</taxon>
    </lineage>
</organism>
<accession>A0A8K0CAE1</accession>
<sequence length="201" mass="23263">MNSLCTTWKVKNDWPSQLPNGNPIENVWAAELKETVPLLSLYDVLEIADRQNVIKKQKHCEDNHVFTVCYEDLFNVLYEAYIAVGHGGKDKMIHALQTKYDVWRCFTLKKIFSHVSSRISQEEPEYKVVYIVMVIDAGLEGIVDAFGIKAKKNKFSKIDKIRMYVRFQIHHVNVKDNTQSLAVENVHRFDPSVKAHLTQIN</sequence>